<dbReference type="Pfam" id="PF01381">
    <property type="entry name" value="HTH_3"/>
    <property type="match status" value="1"/>
</dbReference>
<dbReference type="EMBL" id="VRZA01000001">
    <property type="protein sequence ID" value="TXS96817.1"/>
    <property type="molecule type" value="Genomic_DNA"/>
</dbReference>
<gene>
    <name evidence="5" type="ORF">FV139_04390</name>
</gene>
<keyword evidence="6" id="KW-1185">Reference proteome</keyword>
<reference evidence="5 6" key="1">
    <citation type="submission" date="2019-08" db="EMBL/GenBank/DDBJ databases">
        <title>Parahaliea maris sp. nov., isolated from the surface seawater.</title>
        <authorList>
            <person name="Liu Y."/>
        </authorList>
    </citation>
    <scope>NUCLEOTIDE SEQUENCE [LARGE SCALE GENOMIC DNA]</scope>
    <source>
        <strain evidence="5 6">HSLHS9</strain>
    </source>
</reference>
<dbReference type="GO" id="GO:0003677">
    <property type="term" value="F:DNA binding"/>
    <property type="evidence" value="ECO:0007669"/>
    <property type="project" value="UniProtKB-KW"/>
</dbReference>
<dbReference type="PROSITE" id="PS50943">
    <property type="entry name" value="HTH_CROC1"/>
    <property type="match status" value="1"/>
</dbReference>
<evidence type="ECO:0000256" key="1">
    <source>
        <dbReference type="ARBA" id="ARBA00023015"/>
    </source>
</evidence>
<dbReference type="CDD" id="cd00093">
    <property type="entry name" value="HTH_XRE"/>
    <property type="match status" value="1"/>
</dbReference>
<name>A0A5C9AB88_9GAMM</name>
<dbReference type="PANTHER" id="PTHR36511:SF4">
    <property type="entry name" value="ANTITOXIN MQSA"/>
    <property type="match status" value="1"/>
</dbReference>
<evidence type="ECO:0000313" key="6">
    <source>
        <dbReference type="Proteomes" id="UP000321039"/>
    </source>
</evidence>
<accession>A0A5C9AB88</accession>
<sequence>MKQGQFARRTVINANAVAEARSRTGLTQTEFASVLCISVRTLQEWEQGRRHPSGAARTLVQIAARHPEVITEALSEMQ</sequence>
<evidence type="ECO:0000256" key="2">
    <source>
        <dbReference type="ARBA" id="ARBA00023125"/>
    </source>
</evidence>
<proteinExistence type="predicted"/>
<organism evidence="5 6">
    <name type="scientific">Parahaliea maris</name>
    <dbReference type="NCBI Taxonomy" id="2716870"/>
    <lineage>
        <taxon>Bacteria</taxon>
        <taxon>Pseudomonadati</taxon>
        <taxon>Pseudomonadota</taxon>
        <taxon>Gammaproteobacteria</taxon>
        <taxon>Cellvibrionales</taxon>
        <taxon>Halieaceae</taxon>
        <taxon>Parahaliea</taxon>
    </lineage>
</organism>
<keyword evidence="1" id="KW-0805">Transcription regulation</keyword>
<dbReference type="InterPro" id="IPR001387">
    <property type="entry name" value="Cro/C1-type_HTH"/>
</dbReference>
<dbReference type="InterPro" id="IPR052359">
    <property type="entry name" value="HTH-type_reg/antitoxin"/>
</dbReference>
<keyword evidence="3" id="KW-0804">Transcription</keyword>
<dbReference type="SUPFAM" id="SSF47413">
    <property type="entry name" value="lambda repressor-like DNA-binding domains"/>
    <property type="match status" value="1"/>
</dbReference>
<evidence type="ECO:0000259" key="4">
    <source>
        <dbReference type="PROSITE" id="PS50943"/>
    </source>
</evidence>
<feature type="domain" description="HTH cro/C1-type" evidence="4">
    <location>
        <begin position="17"/>
        <end position="53"/>
    </location>
</feature>
<dbReference type="Proteomes" id="UP000321039">
    <property type="component" value="Unassembled WGS sequence"/>
</dbReference>
<keyword evidence="2" id="KW-0238">DNA-binding</keyword>
<protein>
    <submittedName>
        <fullName evidence="5">Helix-turn-helix domain-containing protein</fullName>
    </submittedName>
</protein>
<dbReference type="InterPro" id="IPR010982">
    <property type="entry name" value="Lambda_DNA-bd_dom_sf"/>
</dbReference>
<dbReference type="Gene3D" id="1.10.260.40">
    <property type="entry name" value="lambda repressor-like DNA-binding domains"/>
    <property type="match status" value="1"/>
</dbReference>
<dbReference type="AlphaFoldDB" id="A0A5C9AB88"/>
<evidence type="ECO:0000256" key="3">
    <source>
        <dbReference type="ARBA" id="ARBA00023163"/>
    </source>
</evidence>
<dbReference type="PANTHER" id="PTHR36511">
    <property type="entry name" value="MERR FAMILY BACTERIAL REGULATORY PROTEIN"/>
    <property type="match status" value="1"/>
</dbReference>
<comment type="caution">
    <text evidence="5">The sequence shown here is derived from an EMBL/GenBank/DDBJ whole genome shotgun (WGS) entry which is preliminary data.</text>
</comment>
<evidence type="ECO:0000313" key="5">
    <source>
        <dbReference type="EMBL" id="TXS96817.1"/>
    </source>
</evidence>